<dbReference type="Pfam" id="PF04389">
    <property type="entry name" value="Peptidase_M28"/>
    <property type="match status" value="1"/>
</dbReference>
<dbReference type="InterPro" id="IPR040234">
    <property type="entry name" value="QC/QCL"/>
</dbReference>
<evidence type="ECO:0000313" key="4">
    <source>
        <dbReference type="EMBL" id="NMD85125.1"/>
    </source>
</evidence>
<protein>
    <submittedName>
        <fullName evidence="5">Glutaminyl-peptide cyclotransferase</fullName>
    </submittedName>
    <submittedName>
        <fullName evidence="4">Zn-dependent exopeptidase M28</fullName>
    </submittedName>
</protein>
<evidence type="ECO:0000313" key="7">
    <source>
        <dbReference type="Proteomes" id="UP000576225"/>
    </source>
</evidence>
<proteinExistence type="predicted"/>
<keyword evidence="6" id="KW-1185">Reference proteome</keyword>
<evidence type="ECO:0000313" key="5">
    <source>
        <dbReference type="EMBL" id="PVY34818.1"/>
    </source>
</evidence>
<dbReference type="GO" id="GO:0016603">
    <property type="term" value="F:glutaminyl-peptide cyclotransferase activity"/>
    <property type="evidence" value="ECO:0007669"/>
    <property type="project" value="TreeGrafter"/>
</dbReference>
<keyword evidence="1 5" id="KW-0808">Transferase</keyword>
<dbReference type="RefSeq" id="WP_116885813.1">
    <property type="nucleotide sequence ID" value="NZ_CABMMC010000055.1"/>
</dbReference>
<dbReference type="EMBL" id="JABAEW010000001">
    <property type="protein sequence ID" value="NMD85125.1"/>
    <property type="molecule type" value="Genomic_DNA"/>
</dbReference>
<dbReference type="Proteomes" id="UP000576225">
    <property type="component" value="Unassembled WGS sequence"/>
</dbReference>
<feature type="domain" description="Peptidase M28" evidence="3">
    <location>
        <begin position="83"/>
        <end position="288"/>
    </location>
</feature>
<dbReference type="OrthoDB" id="9779179at2"/>
<reference evidence="5 6" key="1">
    <citation type="submission" date="2018-04" db="EMBL/GenBank/DDBJ databases">
        <title>Genomic Encyclopedia of Type Strains, Phase IV (KMG-IV): sequencing the most valuable type-strain genomes for metagenomic binning, comparative biology and taxonomic classification.</title>
        <authorList>
            <person name="Goeker M."/>
        </authorList>
    </citation>
    <scope>NUCLEOTIDE SEQUENCE [LARGE SCALE GENOMIC DNA]</scope>
    <source>
        <strain evidence="5 6">DSM 14823</strain>
    </source>
</reference>
<dbReference type="AlphaFoldDB" id="A0A2U1AEH0"/>
<dbReference type="Proteomes" id="UP000245959">
    <property type="component" value="Unassembled WGS sequence"/>
</dbReference>
<accession>A0A2U1AEH0</accession>
<evidence type="ECO:0000259" key="3">
    <source>
        <dbReference type="Pfam" id="PF04389"/>
    </source>
</evidence>
<name>A0A2U1AEH0_9BACT</name>
<dbReference type="GO" id="GO:0008270">
    <property type="term" value="F:zinc ion binding"/>
    <property type="evidence" value="ECO:0007669"/>
    <property type="project" value="TreeGrafter"/>
</dbReference>
<keyword evidence="2" id="KW-0012">Acyltransferase</keyword>
<dbReference type="InterPro" id="IPR007484">
    <property type="entry name" value="Peptidase_M28"/>
</dbReference>
<organism evidence="5 6">
    <name type="scientific">Victivallis vadensis</name>
    <dbReference type="NCBI Taxonomy" id="172901"/>
    <lineage>
        <taxon>Bacteria</taxon>
        <taxon>Pseudomonadati</taxon>
        <taxon>Lentisphaerota</taxon>
        <taxon>Lentisphaeria</taxon>
        <taxon>Victivallales</taxon>
        <taxon>Victivallaceae</taxon>
        <taxon>Victivallis</taxon>
    </lineage>
</organism>
<dbReference type="PANTHER" id="PTHR12283">
    <property type="entry name" value="GLUTAMINYL-PEPTIDE CYCLOTRANSFERASE"/>
    <property type="match status" value="1"/>
</dbReference>
<gene>
    <name evidence="5" type="ORF">C8D82_14517</name>
    <name evidence="4" type="ORF">HF882_00855</name>
</gene>
<evidence type="ECO:0000313" key="6">
    <source>
        <dbReference type="Proteomes" id="UP000245959"/>
    </source>
</evidence>
<dbReference type="PANTHER" id="PTHR12283:SF6">
    <property type="entry name" value="GLUTAMINYL-PEPTIDE CYCLOTRANSFERASE-RELATED"/>
    <property type="match status" value="1"/>
</dbReference>
<sequence length="298" mass="32857">MKYLLSMLAVCAGIAAEPPRIDAGFAWSMAEWAVAAGPRHSGSEGALRSALWMERELKRYLRFSTRVVEFTEKTPAGQVTFRNLVAEIPGRSAKFAVVGAHYDTKYLPEAAPEFAGANDGGSGVAALLAMIRAIDRMKEPPPLGIRFVFFDGEECRVRYGCGDGLHGSRREAQLLEEAGRLRDCRAMILLDMVGDRELSITFPKNSDPELRQLALEEAEKQGKRSRFTDYPGNILDDDLPFQARGIPALNFIDFSYGPDNGWWHTSADTLDKLSPQSLKTVADVALALIWRLGGEPAH</sequence>
<evidence type="ECO:0000256" key="2">
    <source>
        <dbReference type="ARBA" id="ARBA00023315"/>
    </source>
</evidence>
<comment type="caution">
    <text evidence="5">The sequence shown here is derived from an EMBL/GenBank/DDBJ whole genome shotgun (WGS) entry which is preliminary data.</text>
</comment>
<evidence type="ECO:0000256" key="1">
    <source>
        <dbReference type="ARBA" id="ARBA00022679"/>
    </source>
</evidence>
<dbReference type="GeneID" id="78297076"/>
<reference evidence="4 7" key="2">
    <citation type="submission" date="2020-04" db="EMBL/GenBank/DDBJ databases">
        <authorList>
            <person name="Hitch T.C.A."/>
            <person name="Wylensek D."/>
            <person name="Clavel T."/>
        </authorList>
    </citation>
    <scope>NUCLEOTIDE SEQUENCE [LARGE SCALE GENOMIC DNA]</scope>
    <source>
        <strain evidence="4 7">COR2-253-APC-1A</strain>
    </source>
</reference>
<dbReference type="SUPFAM" id="SSF53187">
    <property type="entry name" value="Zn-dependent exopeptidases"/>
    <property type="match status" value="1"/>
</dbReference>
<dbReference type="Gene3D" id="3.40.630.10">
    <property type="entry name" value="Zn peptidases"/>
    <property type="match status" value="1"/>
</dbReference>
<dbReference type="EMBL" id="QEKH01000045">
    <property type="protein sequence ID" value="PVY34818.1"/>
    <property type="molecule type" value="Genomic_DNA"/>
</dbReference>